<feature type="signal peptide" evidence="1">
    <location>
        <begin position="1"/>
        <end position="27"/>
    </location>
</feature>
<organism evidence="2">
    <name type="scientific">Salmonella enterica</name>
    <name type="common">Salmonella choleraesuis</name>
    <dbReference type="NCBI Taxonomy" id="28901"/>
    <lineage>
        <taxon>Bacteria</taxon>
        <taxon>Pseudomonadati</taxon>
        <taxon>Pseudomonadota</taxon>
        <taxon>Gammaproteobacteria</taxon>
        <taxon>Enterobacterales</taxon>
        <taxon>Enterobacteriaceae</taxon>
        <taxon>Salmonella</taxon>
    </lineage>
</organism>
<dbReference type="EMBL" id="AAHACR010000025">
    <property type="protein sequence ID" value="EBT8452903.1"/>
    <property type="molecule type" value="Genomic_DNA"/>
</dbReference>
<evidence type="ECO:0000256" key="1">
    <source>
        <dbReference type="SAM" id="SignalP"/>
    </source>
</evidence>
<keyword evidence="1" id="KW-0732">Signal</keyword>
<gene>
    <name evidence="2" type="ORF">COQ51_22975</name>
</gene>
<accession>A0A5V3AVA0</accession>
<evidence type="ECO:0008006" key="3">
    <source>
        <dbReference type="Google" id="ProtNLM"/>
    </source>
</evidence>
<comment type="caution">
    <text evidence="2">The sequence shown here is derived from an EMBL/GenBank/DDBJ whole genome shotgun (WGS) entry which is preliminary data.</text>
</comment>
<sequence length="199" mass="20928">MKKIIAGQGAAGALLLAGLMMSADAMAASGDPVQGGSGSVIINVPIVTSTCSVAVPTEVNFGPVNKNSIPTTYRIILTTKDMNITLSNCSGKTLMLTTHAHAISQYNTDGNFGFGDPDHALLYQIYVPMSPEITGGHYLSGDYWIADLMGPSTPSALTIKPNSDSYKIASEIYLLSAGKDVSRLSSTVSGSFDYVFTYQ</sequence>
<dbReference type="InterPro" id="IPR008966">
    <property type="entry name" value="Adhesion_dom_sf"/>
</dbReference>
<protein>
    <recommendedName>
        <fullName evidence="3">Type 1 fimbrial protein</fullName>
    </recommendedName>
</protein>
<dbReference type="AlphaFoldDB" id="A0A5V3AVA0"/>
<proteinExistence type="predicted"/>
<feature type="chain" id="PRO_5026017892" description="Type 1 fimbrial protein" evidence="1">
    <location>
        <begin position="28"/>
        <end position="199"/>
    </location>
</feature>
<evidence type="ECO:0000313" key="2">
    <source>
        <dbReference type="EMBL" id="EBT8452903.1"/>
    </source>
</evidence>
<dbReference type="SUPFAM" id="SSF49401">
    <property type="entry name" value="Bacterial adhesins"/>
    <property type="match status" value="1"/>
</dbReference>
<name>A0A5V3AVA0_SALER</name>
<reference evidence="2" key="1">
    <citation type="submission" date="2018-07" db="EMBL/GenBank/DDBJ databases">
        <authorList>
            <consortium name="PulseNet: The National Subtyping Network for Foodborne Disease Surveillance"/>
            <person name="Tarr C.L."/>
            <person name="Trees E."/>
            <person name="Katz L.S."/>
            <person name="Carleton-Romer H.A."/>
            <person name="Stroika S."/>
            <person name="Kucerova Z."/>
            <person name="Roache K.F."/>
            <person name="Sabol A.L."/>
            <person name="Besser J."/>
            <person name="Gerner-Smidt P."/>
        </authorList>
    </citation>
    <scope>NUCLEOTIDE SEQUENCE</scope>
    <source>
        <strain evidence="2">PNUSAS022037</strain>
    </source>
</reference>